<dbReference type="PANTHER" id="PTHR31490:SF76">
    <property type="entry name" value="ENDO-1,4-BETA-XYLANASE C"/>
    <property type="match status" value="1"/>
</dbReference>
<dbReference type="InterPro" id="IPR017853">
    <property type="entry name" value="GH"/>
</dbReference>
<dbReference type="AlphaFoldDB" id="A0A8K0T4M0"/>
<dbReference type="InterPro" id="IPR001000">
    <property type="entry name" value="GH10_dom"/>
</dbReference>
<evidence type="ECO:0000256" key="1">
    <source>
        <dbReference type="ARBA" id="ARBA00007495"/>
    </source>
</evidence>
<protein>
    <recommendedName>
        <fullName evidence="6">Beta-xylanase</fullName>
        <ecNumber evidence="6">3.2.1.8</ecNumber>
    </recommendedName>
</protein>
<evidence type="ECO:0000259" key="7">
    <source>
        <dbReference type="PROSITE" id="PS51760"/>
    </source>
</evidence>
<gene>
    <name evidence="8" type="ORF">B0T11DRAFT_333234</name>
</gene>
<organism evidence="8 9">
    <name type="scientific">Plectosphaerella cucumerina</name>
    <dbReference type="NCBI Taxonomy" id="40658"/>
    <lineage>
        <taxon>Eukaryota</taxon>
        <taxon>Fungi</taxon>
        <taxon>Dikarya</taxon>
        <taxon>Ascomycota</taxon>
        <taxon>Pezizomycotina</taxon>
        <taxon>Sordariomycetes</taxon>
        <taxon>Hypocreomycetidae</taxon>
        <taxon>Glomerellales</taxon>
        <taxon>Plectosphaerellaceae</taxon>
        <taxon>Plectosphaerella</taxon>
    </lineage>
</organism>
<dbReference type="PRINTS" id="PR00134">
    <property type="entry name" value="GLHYDRLASE10"/>
</dbReference>
<dbReference type="Gene3D" id="3.20.20.80">
    <property type="entry name" value="Glycosidases"/>
    <property type="match status" value="1"/>
</dbReference>
<dbReference type="EC" id="3.2.1.8" evidence="6"/>
<evidence type="ECO:0000313" key="8">
    <source>
        <dbReference type="EMBL" id="KAH7347106.1"/>
    </source>
</evidence>
<dbReference type="GO" id="GO:0031176">
    <property type="term" value="F:endo-1,4-beta-xylanase activity"/>
    <property type="evidence" value="ECO:0007669"/>
    <property type="project" value="UniProtKB-EC"/>
</dbReference>
<proteinExistence type="inferred from homology"/>
<evidence type="ECO:0000256" key="2">
    <source>
        <dbReference type="ARBA" id="ARBA00022801"/>
    </source>
</evidence>
<keyword evidence="5 6" id="KW-0624">Polysaccharide degradation</keyword>
<comment type="caution">
    <text evidence="8">The sequence shown here is derived from an EMBL/GenBank/DDBJ whole genome shotgun (WGS) entry which is preliminary data.</text>
</comment>
<accession>A0A8K0T4M0</accession>
<name>A0A8K0T4M0_9PEZI</name>
<evidence type="ECO:0000256" key="4">
    <source>
        <dbReference type="ARBA" id="ARBA00023295"/>
    </source>
</evidence>
<dbReference type="GO" id="GO:0000272">
    <property type="term" value="P:polysaccharide catabolic process"/>
    <property type="evidence" value="ECO:0007669"/>
    <property type="project" value="UniProtKB-KW"/>
</dbReference>
<evidence type="ECO:0000256" key="5">
    <source>
        <dbReference type="ARBA" id="ARBA00023326"/>
    </source>
</evidence>
<dbReference type="Proteomes" id="UP000813385">
    <property type="component" value="Unassembled WGS sequence"/>
</dbReference>
<reference evidence="8" key="1">
    <citation type="journal article" date="2021" name="Nat. Commun.">
        <title>Genetic determinants of endophytism in the Arabidopsis root mycobiome.</title>
        <authorList>
            <person name="Mesny F."/>
            <person name="Miyauchi S."/>
            <person name="Thiergart T."/>
            <person name="Pickel B."/>
            <person name="Atanasova L."/>
            <person name="Karlsson M."/>
            <person name="Huettel B."/>
            <person name="Barry K.W."/>
            <person name="Haridas S."/>
            <person name="Chen C."/>
            <person name="Bauer D."/>
            <person name="Andreopoulos W."/>
            <person name="Pangilinan J."/>
            <person name="LaButti K."/>
            <person name="Riley R."/>
            <person name="Lipzen A."/>
            <person name="Clum A."/>
            <person name="Drula E."/>
            <person name="Henrissat B."/>
            <person name="Kohler A."/>
            <person name="Grigoriev I.V."/>
            <person name="Martin F.M."/>
            <person name="Hacquard S."/>
        </authorList>
    </citation>
    <scope>NUCLEOTIDE SEQUENCE</scope>
    <source>
        <strain evidence="8">MPI-CAGE-AT-0016</strain>
    </source>
</reference>
<sequence>MPLAALAMRLGSITPMHSRDSHRHPAPVRIMERQASVSIDTLFKSRGKLYFGAAGDNGIMQQGKTEAILQQNFGQVTPEYSMKWDATEPTPGTFTFANADFLVDWAQANNKSIHGHTLLWHTALPTWVSDIRDKDELTKAIQSHVKAVVGRYRGKIRSWDVVNEIFNDSGTLRNNTFFNVLGESYVDIAFRAARAADPAAKLYINDYNLDNKDWGKLPALVEKVNQWIGQGIPIDGIGSQSHLVPNMADDIEAALHALAASEVSEIAITELDIDTAPPAEYATVVRACLNVPKCRGITVWGQSWKSEKTPLLFDENYAPKPAYDAIVNELRV</sequence>
<evidence type="ECO:0000256" key="6">
    <source>
        <dbReference type="RuleBase" id="RU361174"/>
    </source>
</evidence>
<dbReference type="SUPFAM" id="SSF51445">
    <property type="entry name" value="(Trans)glycosidases"/>
    <property type="match status" value="1"/>
</dbReference>
<keyword evidence="9" id="KW-1185">Reference proteome</keyword>
<comment type="catalytic activity">
    <reaction evidence="6">
        <text>Endohydrolysis of (1-&gt;4)-beta-D-xylosidic linkages in xylans.</text>
        <dbReference type="EC" id="3.2.1.8"/>
    </reaction>
</comment>
<evidence type="ECO:0000256" key="3">
    <source>
        <dbReference type="ARBA" id="ARBA00023277"/>
    </source>
</evidence>
<dbReference type="PROSITE" id="PS51760">
    <property type="entry name" value="GH10_2"/>
    <property type="match status" value="1"/>
</dbReference>
<comment type="similarity">
    <text evidence="1 6">Belongs to the glycosyl hydrolase 10 (cellulase F) family.</text>
</comment>
<feature type="domain" description="GH10" evidence="7">
    <location>
        <begin position="33"/>
        <end position="329"/>
    </location>
</feature>
<dbReference type="SMART" id="SM00633">
    <property type="entry name" value="Glyco_10"/>
    <property type="match status" value="1"/>
</dbReference>
<dbReference type="EMBL" id="JAGPXD010000007">
    <property type="protein sequence ID" value="KAH7347106.1"/>
    <property type="molecule type" value="Genomic_DNA"/>
</dbReference>
<keyword evidence="3 6" id="KW-0119">Carbohydrate metabolism</keyword>
<evidence type="ECO:0000313" key="9">
    <source>
        <dbReference type="Proteomes" id="UP000813385"/>
    </source>
</evidence>
<dbReference type="Pfam" id="PF00331">
    <property type="entry name" value="Glyco_hydro_10"/>
    <property type="match status" value="1"/>
</dbReference>
<dbReference type="InterPro" id="IPR044846">
    <property type="entry name" value="GH10"/>
</dbReference>
<keyword evidence="4 6" id="KW-0326">Glycosidase</keyword>
<dbReference type="PANTHER" id="PTHR31490">
    <property type="entry name" value="GLYCOSYL HYDROLASE"/>
    <property type="match status" value="1"/>
</dbReference>
<dbReference type="OrthoDB" id="3055998at2759"/>
<keyword evidence="2 6" id="KW-0378">Hydrolase</keyword>